<evidence type="ECO:0000256" key="1">
    <source>
        <dbReference type="SAM" id="Phobius"/>
    </source>
</evidence>
<evidence type="ECO:0000313" key="2">
    <source>
        <dbReference type="EMBL" id="MBU8865530.1"/>
    </source>
</evidence>
<reference evidence="2 3" key="1">
    <citation type="submission" date="2021-06" db="EMBL/GenBank/DDBJ databases">
        <authorList>
            <person name="Jeong J.W."/>
        </authorList>
    </citation>
    <scope>NUCLEOTIDE SEQUENCE [LARGE SCALE GENOMIC DNA]</scope>
    <source>
        <strain evidence="2 3">MMS21-TAE1-1</strain>
    </source>
</reference>
<gene>
    <name evidence="2" type="ORF">KSW38_04410</name>
</gene>
<keyword evidence="1" id="KW-0472">Membrane</keyword>
<protein>
    <submittedName>
        <fullName evidence="2">Uncharacterized protein</fullName>
    </submittedName>
</protein>
<keyword evidence="1" id="KW-1133">Transmembrane helix</keyword>
<keyword evidence="3" id="KW-1185">Reference proteome</keyword>
<accession>A0ABS6I1A9</accession>
<dbReference type="EMBL" id="JAHOPC010000002">
    <property type="protein sequence ID" value="MBU8865530.1"/>
    <property type="molecule type" value="Genomic_DNA"/>
</dbReference>
<dbReference type="Proteomes" id="UP000824166">
    <property type="component" value="Unassembled WGS sequence"/>
</dbReference>
<feature type="transmembrane region" description="Helical" evidence="1">
    <location>
        <begin position="19"/>
        <end position="40"/>
    </location>
</feature>
<comment type="caution">
    <text evidence="2">The sequence shown here is derived from an EMBL/GenBank/DDBJ whole genome shotgun (WGS) entry which is preliminary data.</text>
</comment>
<organism evidence="2 3">
    <name type="scientific">Paenarthrobacter aromaticivorans</name>
    <dbReference type="NCBI Taxonomy" id="2849150"/>
    <lineage>
        <taxon>Bacteria</taxon>
        <taxon>Bacillati</taxon>
        <taxon>Actinomycetota</taxon>
        <taxon>Actinomycetes</taxon>
        <taxon>Micrococcales</taxon>
        <taxon>Micrococcaceae</taxon>
        <taxon>Paenarthrobacter</taxon>
    </lineage>
</organism>
<keyword evidence="1" id="KW-0812">Transmembrane</keyword>
<proteinExistence type="predicted"/>
<sequence length="71" mass="7536">MAGRRAAGLARLMSPQVSWLSAVLGVLVVQALTPLTALALKKTKARHIRNTQPRAAHDDADTLASFETLAS</sequence>
<evidence type="ECO:0000313" key="3">
    <source>
        <dbReference type="Proteomes" id="UP000824166"/>
    </source>
</evidence>
<name>A0ABS6I1A9_9MICC</name>